<sequence>MAYSPQYQAMAVGAVRALVGTENIHLTEAISHVARQMGLDPDLLDAWVRDSTPYTAREDQRGLKRRGASRIHSSQDHAANTPADGTGDNLHPGVHGTAYDALAQRRTFRRAAVTRVRGVNDRGSKLTGQRPRSNRAYGLPDEGEV</sequence>
<evidence type="ECO:0000313" key="2">
    <source>
        <dbReference type="EMBL" id="PEN15542.1"/>
    </source>
</evidence>
<accession>A0A2A8D3L6</accession>
<dbReference type="Proteomes" id="UP000219947">
    <property type="component" value="Unassembled WGS sequence"/>
</dbReference>
<protein>
    <submittedName>
        <fullName evidence="2">Uncharacterized protein</fullName>
    </submittedName>
</protein>
<organism evidence="2 3">
    <name type="scientific">Rothia dentocariosa</name>
    <dbReference type="NCBI Taxonomy" id="2047"/>
    <lineage>
        <taxon>Bacteria</taxon>
        <taxon>Bacillati</taxon>
        <taxon>Actinomycetota</taxon>
        <taxon>Actinomycetes</taxon>
        <taxon>Micrococcales</taxon>
        <taxon>Micrococcaceae</taxon>
        <taxon>Rothia</taxon>
    </lineage>
</organism>
<dbReference type="EMBL" id="PDEV01000005">
    <property type="protein sequence ID" value="PEN15542.1"/>
    <property type="molecule type" value="Genomic_DNA"/>
</dbReference>
<comment type="caution">
    <text evidence="2">The sequence shown here is derived from an EMBL/GenBank/DDBJ whole genome shotgun (WGS) entry which is preliminary data.</text>
</comment>
<dbReference type="RefSeq" id="WP_098043076.1">
    <property type="nucleotide sequence ID" value="NZ_PDEV01000005.1"/>
</dbReference>
<gene>
    <name evidence="2" type="ORF">CRM92_09685</name>
</gene>
<reference evidence="2" key="1">
    <citation type="submission" date="2017-10" db="EMBL/GenBank/DDBJ databases">
        <title>Kefir isolates.</title>
        <authorList>
            <person name="Kim Y."/>
            <person name="Blasche S."/>
        </authorList>
    </citation>
    <scope>NUCLEOTIDE SEQUENCE [LARGE SCALE GENOMIC DNA]</scope>
    <source>
        <strain evidence="2">OG2-2</strain>
    </source>
</reference>
<evidence type="ECO:0000256" key="1">
    <source>
        <dbReference type="SAM" id="MobiDB-lite"/>
    </source>
</evidence>
<dbReference type="AlphaFoldDB" id="A0A2A8D3L6"/>
<feature type="region of interest" description="Disordered" evidence="1">
    <location>
        <begin position="116"/>
        <end position="145"/>
    </location>
</feature>
<feature type="region of interest" description="Disordered" evidence="1">
    <location>
        <begin position="54"/>
        <end position="96"/>
    </location>
</feature>
<proteinExistence type="predicted"/>
<name>A0A2A8D3L6_9MICC</name>
<evidence type="ECO:0000313" key="3">
    <source>
        <dbReference type="Proteomes" id="UP000219947"/>
    </source>
</evidence>
<keyword evidence="3" id="KW-1185">Reference proteome</keyword>